<dbReference type="PANTHER" id="PTHR24348">
    <property type="entry name" value="SERINE/THREONINE-PROTEIN KINASE UNC-51-RELATED"/>
    <property type="match status" value="1"/>
</dbReference>
<dbReference type="GO" id="GO:0005524">
    <property type="term" value="F:ATP binding"/>
    <property type="evidence" value="ECO:0007669"/>
    <property type="project" value="InterPro"/>
</dbReference>
<accession>A0AAE4ZCG8</accession>
<dbReference type="InterPro" id="IPR011009">
    <property type="entry name" value="Kinase-like_dom_sf"/>
</dbReference>
<dbReference type="GO" id="GO:0005737">
    <property type="term" value="C:cytoplasm"/>
    <property type="evidence" value="ECO:0007669"/>
    <property type="project" value="TreeGrafter"/>
</dbReference>
<evidence type="ECO:0000259" key="1">
    <source>
        <dbReference type="PROSITE" id="PS50011"/>
    </source>
</evidence>
<dbReference type="Proteomes" id="UP000702544">
    <property type="component" value="Unassembled WGS sequence"/>
</dbReference>
<dbReference type="PROSITE" id="PS00108">
    <property type="entry name" value="PROTEIN_KINASE_ST"/>
    <property type="match status" value="1"/>
</dbReference>
<dbReference type="GO" id="GO:0004674">
    <property type="term" value="F:protein serine/threonine kinase activity"/>
    <property type="evidence" value="ECO:0007669"/>
    <property type="project" value="UniProtKB-KW"/>
</dbReference>
<dbReference type="InterPro" id="IPR045269">
    <property type="entry name" value="Atg1-like"/>
</dbReference>
<dbReference type="SUPFAM" id="SSF56112">
    <property type="entry name" value="Protein kinase-like (PK-like)"/>
    <property type="match status" value="1"/>
</dbReference>
<dbReference type="AlphaFoldDB" id="A0AAE4ZCG8"/>
<feature type="domain" description="Protein kinase" evidence="1">
    <location>
        <begin position="1"/>
        <end position="151"/>
    </location>
</feature>
<sequence>RDKIDRERQLAVDEALHITKAVASALHYAHEHGIVHRDIKPENILLHDGQPVVADFGIALAVSAAGGGRMTETGLSLGTPHYMSPEQATADRDLTARSDVYSLACVLYEMLSGDPPHTGPTAQAILMRILTEDPRPVTDIRRSVPAHVRAV</sequence>
<proteinExistence type="predicted"/>
<dbReference type="Gene3D" id="1.10.510.10">
    <property type="entry name" value="Transferase(Phosphotransferase) domain 1"/>
    <property type="match status" value="1"/>
</dbReference>
<comment type="caution">
    <text evidence="2">The sequence shown here is derived from an EMBL/GenBank/DDBJ whole genome shotgun (WGS) entry which is preliminary data.</text>
</comment>
<dbReference type="InterPro" id="IPR000719">
    <property type="entry name" value="Prot_kinase_dom"/>
</dbReference>
<gene>
    <name evidence="2" type="ORF">GWO12_16760</name>
</gene>
<feature type="non-terminal residue" evidence="2">
    <location>
        <position position="1"/>
    </location>
</feature>
<reference evidence="2 3" key="1">
    <citation type="submission" date="2020-01" db="EMBL/GenBank/DDBJ databases">
        <title>Genomes assembled from Gulf of Kutch pelagic sediment metagenomes.</title>
        <authorList>
            <person name="Chandrashekar M."/>
            <person name="Mahajan M.S."/>
            <person name="Dave K.J."/>
            <person name="Vatsa P."/>
            <person name="Nathani N.M."/>
        </authorList>
    </citation>
    <scope>NUCLEOTIDE SEQUENCE [LARGE SCALE GENOMIC DNA]</scope>
    <source>
        <strain evidence="2">KS3-K002</strain>
    </source>
</reference>
<protein>
    <submittedName>
        <fullName evidence="2">Serine/threonine protein kinase</fullName>
    </submittedName>
</protein>
<organism evidence="2 3">
    <name type="scientific">Candidatus Kutchimonas denitrificans</name>
    <dbReference type="NCBI Taxonomy" id="3056748"/>
    <lineage>
        <taxon>Bacteria</taxon>
        <taxon>Pseudomonadati</taxon>
        <taxon>Gemmatimonadota</taxon>
        <taxon>Gemmatimonadia</taxon>
        <taxon>Candidatus Palauibacterales</taxon>
        <taxon>Candidatus Palauibacteraceae</taxon>
        <taxon>Candidatus Kutchimonas</taxon>
    </lineage>
</organism>
<evidence type="ECO:0000313" key="3">
    <source>
        <dbReference type="Proteomes" id="UP000702544"/>
    </source>
</evidence>
<keyword evidence="2" id="KW-0418">Kinase</keyword>
<dbReference type="CDD" id="cd14014">
    <property type="entry name" value="STKc_PknB_like"/>
    <property type="match status" value="1"/>
</dbReference>
<evidence type="ECO:0000313" key="2">
    <source>
        <dbReference type="EMBL" id="NIR76731.1"/>
    </source>
</evidence>
<dbReference type="SMART" id="SM00220">
    <property type="entry name" value="S_TKc"/>
    <property type="match status" value="1"/>
</dbReference>
<keyword evidence="2" id="KW-0723">Serine/threonine-protein kinase</keyword>
<keyword evidence="2" id="KW-0808">Transferase</keyword>
<feature type="non-terminal residue" evidence="2">
    <location>
        <position position="151"/>
    </location>
</feature>
<dbReference type="PROSITE" id="PS50011">
    <property type="entry name" value="PROTEIN_KINASE_DOM"/>
    <property type="match status" value="1"/>
</dbReference>
<dbReference type="EMBL" id="JAACAK010000144">
    <property type="protein sequence ID" value="NIR76731.1"/>
    <property type="molecule type" value="Genomic_DNA"/>
</dbReference>
<dbReference type="Pfam" id="PF00069">
    <property type="entry name" value="Pkinase"/>
    <property type="match status" value="1"/>
</dbReference>
<dbReference type="InterPro" id="IPR008271">
    <property type="entry name" value="Ser/Thr_kinase_AS"/>
</dbReference>
<name>A0AAE4ZCG8_9BACT</name>